<evidence type="ECO:0000259" key="7">
    <source>
        <dbReference type="Pfam" id="PF26410"/>
    </source>
</evidence>
<comment type="caution">
    <text evidence="8">The sequence shown here is derived from an EMBL/GenBank/DDBJ whole genome shotgun (WGS) entry which is preliminary data.</text>
</comment>
<evidence type="ECO:0000256" key="3">
    <source>
        <dbReference type="ARBA" id="ARBA00012706"/>
    </source>
</evidence>
<dbReference type="PANTHER" id="PTHR31451">
    <property type="match status" value="1"/>
</dbReference>
<proteinExistence type="inferred from homology"/>
<dbReference type="InterPro" id="IPR017853">
    <property type="entry name" value="GH"/>
</dbReference>
<keyword evidence="4" id="KW-0378">Hydrolase</keyword>
<dbReference type="AlphaFoldDB" id="A0AAD5U422"/>
<dbReference type="SUPFAM" id="SSF51445">
    <property type="entry name" value="(Trans)glycosidases"/>
    <property type="match status" value="1"/>
</dbReference>
<dbReference type="InterPro" id="IPR045053">
    <property type="entry name" value="MAN-like"/>
</dbReference>
<evidence type="ECO:0000256" key="6">
    <source>
        <dbReference type="SAM" id="Phobius"/>
    </source>
</evidence>
<feature type="transmembrane region" description="Helical" evidence="6">
    <location>
        <begin position="31"/>
        <end position="53"/>
    </location>
</feature>
<evidence type="ECO:0000256" key="4">
    <source>
        <dbReference type="ARBA" id="ARBA00022801"/>
    </source>
</evidence>
<sequence length="641" mass="73699">MEISFHDSFHKLQLGKRESLIPFFPVDLGDLMNLTLVWMRAALTMILLSYTIYLARTKKGHFQKFYKWTIILTLIWSTDVTLKLLQLKLMHSFSEYPKFIDTALQTINIVSFLFVAAANLFWEIICFFPILHDWDSRAKFNGTCGEACLYYCGKKNDGVLSTIFVSSSKDNRSLFLALILTVKLMDMAKIITGNVPITKMEITPGSYFSRKTSQISDFPSYHETGEIGESQRLSEFPSSFPEETSPSFASSCATERHVGRNTDFYNNIISSQMHSFCDETFVKTNATAFCLKGRPYMICGANFWSAMNLGMKNEFGGNRDRLERELIFMKKIGLNNLRSEPFRIKPSLIPNVETYNENVFEGLDYALDAFSRHGFTAVMVLNNFWHWSGGFCQYVSWAENSRIPYPDSPLDWPALTLYGEKFYSNKKCQKWFKSHILTLMNRRNTVNGKIYKNDPTIFSWEHANEPQNPPASWIEDIASFIKSISSNHLVTVGLEGKEMDKEIFLKQHISSFVDYTTGHCWVENWGIYDGMDPSTENLNNAINFAKNFANNLGKWSKEDLKKPFVMEEFGMARDGWTQISRYDYRATVLNRNLYFKSLFETIVNLAEDKAATGWCFWAFAGEGRPNKEDDLIGDPPHEVGL</sequence>
<feature type="transmembrane region" description="Helical" evidence="6">
    <location>
        <begin position="107"/>
        <end position="131"/>
    </location>
</feature>
<dbReference type="Pfam" id="PF26410">
    <property type="entry name" value="GH5_mannosidase"/>
    <property type="match status" value="1"/>
</dbReference>
<keyword evidence="6" id="KW-0812">Transmembrane</keyword>
<evidence type="ECO:0000313" key="9">
    <source>
        <dbReference type="Proteomes" id="UP001211065"/>
    </source>
</evidence>
<dbReference type="Gene3D" id="3.20.20.80">
    <property type="entry name" value="Glycosidases"/>
    <property type="match status" value="1"/>
</dbReference>
<reference evidence="8" key="1">
    <citation type="submission" date="2020-05" db="EMBL/GenBank/DDBJ databases">
        <title>Phylogenomic resolution of chytrid fungi.</title>
        <authorList>
            <person name="Stajich J.E."/>
            <person name="Amses K."/>
            <person name="Simmons R."/>
            <person name="Seto K."/>
            <person name="Myers J."/>
            <person name="Bonds A."/>
            <person name="Quandt C.A."/>
            <person name="Barry K."/>
            <person name="Liu P."/>
            <person name="Grigoriev I."/>
            <person name="Longcore J.E."/>
            <person name="James T.Y."/>
        </authorList>
    </citation>
    <scope>NUCLEOTIDE SEQUENCE</scope>
    <source>
        <strain evidence="8">JEL0476</strain>
    </source>
</reference>
<comment type="similarity">
    <text evidence="2">Belongs to the glycosyl hydrolase 5 (cellulase A) family.</text>
</comment>
<evidence type="ECO:0000256" key="1">
    <source>
        <dbReference type="ARBA" id="ARBA00001678"/>
    </source>
</evidence>
<evidence type="ECO:0000256" key="5">
    <source>
        <dbReference type="ARBA" id="ARBA00023295"/>
    </source>
</evidence>
<dbReference type="EMBL" id="JADGJW010000250">
    <property type="protein sequence ID" value="KAJ3221118.1"/>
    <property type="molecule type" value="Genomic_DNA"/>
</dbReference>
<gene>
    <name evidence="8" type="ORF">HK099_003765</name>
</gene>
<keyword evidence="6" id="KW-1133">Transmembrane helix</keyword>
<comment type="catalytic activity">
    <reaction evidence="1">
        <text>Random hydrolysis of (1-&gt;4)-beta-D-mannosidic linkages in mannans, galactomannans and glucomannans.</text>
        <dbReference type="EC" id="3.2.1.78"/>
    </reaction>
</comment>
<name>A0AAD5U422_9FUNG</name>
<feature type="domain" description="Glycoside hydrolase family 5" evidence="7">
    <location>
        <begin position="280"/>
        <end position="638"/>
    </location>
</feature>
<dbReference type="InterPro" id="IPR001547">
    <property type="entry name" value="Glyco_hydro_5"/>
</dbReference>
<keyword evidence="9" id="KW-1185">Reference proteome</keyword>
<accession>A0AAD5U422</accession>
<dbReference type="Proteomes" id="UP001211065">
    <property type="component" value="Unassembled WGS sequence"/>
</dbReference>
<keyword evidence="6" id="KW-0472">Membrane</keyword>
<protein>
    <recommendedName>
        <fullName evidence="3">mannan endo-1,4-beta-mannosidase</fullName>
        <ecNumber evidence="3">3.2.1.78</ecNumber>
    </recommendedName>
</protein>
<evidence type="ECO:0000256" key="2">
    <source>
        <dbReference type="ARBA" id="ARBA00005641"/>
    </source>
</evidence>
<dbReference type="GO" id="GO:0016985">
    <property type="term" value="F:mannan endo-1,4-beta-mannosidase activity"/>
    <property type="evidence" value="ECO:0007669"/>
    <property type="project" value="UniProtKB-EC"/>
</dbReference>
<organism evidence="8 9">
    <name type="scientific">Clydaea vesicula</name>
    <dbReference type="NCBI Taxonomy" id="447962"/>
    <lineage>
        <taxon>Eukaryota</taxon>
        <taxon>Fungi</taxon>
        <taxon>Fungi incertae sedis</taxon>
        <taxon>Chytridiomycota</taxon>
        <taxon>Chytridiomycota incertae sedis</taxon>
        <taxon>Chytridiomycetes</taxon>
        <taxon>Lobulomycetales</taxon>
        <taxon>Lobulomycetaceae</taxon>
        <taxon>Clydaea</taxon>
    </lineage>
</organism>
<keyword evidence="5" id="KW-0326">Glycosidase</keyword>
<dbReference type="PANTHER" id="PTHR31451:SF40">
    <property type="entry name" value="GLYCOSIDE HYDROLASE FAMILY 5 DOMAIN-CONTAINING PROTEIN"/>
    <property type="match status" value="1"/>
</dbReference>
<evidence type="ECO:0000313" key="8">
    <source>
        <dbReference type="EMBL" id="KAJ3221118.1"/>
    </source>
</evidence>
<dbReference type="EC" id="3.2.1.78" evidence="3"/>